<feature type="binding site" evidence="4">
    <location>
        <position position="209"/>
    </location>
    <ligand>
        <name>FAD</name>
        <dbReference type="ChEBI" id="CHEBI:57692"/>
    </ligand>
</feature>
<dbReference type="Proteomes" id="UP000035721">
    <property type="component" value="Unassembled WGS sequence"/>
</dbReference>
<feature type="binding site" evidence="4">
    <location>
        <position position="286"/>
    </location>
    <ligand>
        <name>FAD</name>
        <dbReference type="ChEBI" id="CHEBI:57692"/>
    </ligand>
</feature>
<dbReference type="PANTHER" id="PTHR43153:SF1">
    <property type="entry name" value="ELECTRON TRANSFER FLAVOPROTEIN SUBUNIT ALPHA, MITOCHONDRIAL"/>
    <property type="match status" value="1"/>
</dbReference>
<dbReference type="SUPFAM" id="SSF52402">
    <property type="entry name" value="Adenine nucleotide alpha hydrolases-like"/>
    <property type="match status" value="1"/>
</dbReference>
<dbReference type="PIRSF" id="PIRSF000089">
    <property type="entry name" value="Electra_flavoP_a"/>
    <property type="match status" value="1"/>
</dbReference>
<keyword evidence="4" id="KW-0274">FAD</keyword>
<dbReference type="Gene3D" id="3.40.50.1220">
    <property type="entry name" value="TPP-binding domain"/>
    <property type="match status" value="1"/>
</dbReference>
<comment type="function">
    <text evidence="3">The electron transfer flavoprotein serves as a specific electron acceptor for other dehydrogenases. It transfers the electrons to the main respiratory chain via ETF-ubiquinone oxidoreductase (ETF dehydrogenase).</text>
</comment>
<dbReference type="EMBL" id="CAJB01000375">
    <property type="protein sequence ID" value="CCH79469.1"/>
    <property type="molecule type" value="Genomic_DNA"/>
</dbReference>
<keyword evidence="7" id="KW-1185">Reference proteome</keyword>
<evidence type="ECO:0000256" key="4">
    <source>
        <dbReference type="PIRSR" id="PIRSR000089-1"/>
    </source>
</evidence>
<feature type="domain" description="Electron transfer flavoprotein alpha/beta-subunit N-terminal" evidence="5">
    <location>
        <begin position="2"/>
        <end position="184"/>
    </location>
</feature>
<feature type="binding site" evidence="4">
    <location>
        <begin position="248"/>
        <end position="252"/>
    </location>
    <ligand>
        <name>FAD</name>
        <dbReference type="ChEBI" id="CHEBI:57692"/>
    </ligand>
</feature>
<feature type="binding site" evidence="4">
    <location>
        <begin position="265"/>
        <end position="272"/>
    </location>
    <ligand>
        <name>FAD</name>
        <dbReference type="ChEBI" id="CHEBI:57692"/>
    </ligand>
</feature>
<dbReference type="InterPro" id="IPR029035">
    <property type="entry name" value="DHS-like_NAD/FAD-binding_dom"/>
</dbReference>
<dbReference type="SMART" id="SM00893">
    <property type="entry name" value="ETF"/>
    <property type="match status" value="1"/>
</dbReference>
<reference evidence="6 7" key="1">
    <citation type="journal article" date="2013" name="ISME J.">
        <title>A metabolic model for members of the genus Tetrasphaera involved in enhanced biological phosphorus removal.</title>
        <authorList>
            <person name="Kristiansen R."/>
            <person name="Nguyen H.T.T."/>
            <person name="Saunders A.M."/>
            <person name="Nielsen J.L."/>
            <person name="Wimmer R."/>
            <person name="Le V.Q."/>
            <person name="McIlroy S.J."/>
            <person name="Petrovski S."/>
            <person name="Seviour R.J."/>
            <person name="Calteau A."/>
            <person name="Nielsen K.L."/>
            <person name="Nielsen P.H."/>
        </authorList>
    </citation>
    <scope>NUCLEOTIDE SEQUENCE [LARGE SCALE GENOMIC DNA]</scope>
    <source>
        <strain evidence="6 7">T1-X7</strain>
    </source>
</reference>
<dbReference type="InterPro" id="IPR001308">
    <property type="entry name" value="ETF_a/FixB"/>
</dbReference>
<sequence>MSLVIVEVEKGRAALVSRETLTFARGVEGAGELHALVLGDATDDVVADLAEQGVAVVHVAPSAPERYAAAAWATITEAALAASGDDLLLAAGTPRGNEVLAHVAARRGVPMAANVVSIASPSPLHVVRQVVGGAALEEMSLSGDLRVLTVAGHAVEPEAATAPGAATVTPIEATLGDRDLVAQVVRVEGKDGGDTSALTGAKVVVGAGRGAGGPDGFDEVIALADRLGGALGVSRVVTSLGWRPHHEQVGQTGSRISPDVYIPCGISGAIQHWAGCSSSRTIIAINTDPDAPMVTKATYAVIGDMHEVVPAILEALG</sequence>
<name>A0A077M5M5_9MICO</name>
<accession>A0A077M5M5</accession>
<comment type="similarity">
    <text evidence="1">Belongs to the ETF alpha-subunit/FixB family.</text>
</comment>
<dbReference type="OrthoDB" id="9770286at2"/>
<dbReference type="AlphaFoldDB" id="A0A077M5M5"/>
<dbReference type="InterPro" id="IPR014730">
    <property type="entry name" value="ETF_a/b_N"/>
</dbReference>
<evidence type="ECO:0000313" key="6">
    <source>
        <dbReference type="EMBL" id="CCH79469.1"/>
    </source>
</evidence>
<comment type="caution">
    <text evidence="6">The sequence shown here is derived from an EMBL/GenBank/DDBJ whole genome shotgun (WGS) entry which is preliminary data.</text>
</comment>
<dbReference type="RefSeq" id="WP_048551351.1">
    <property type="nucleotide sequence ID" value="NZ_HF570958.1"/>
</dbReference>
<evidence type="ECO:0000259" key="5">
    <source>
        <dbReference type="SMART" id="SM00893"/>
    </source>
</evidence>
<evidence type="ECO:0000256" key="1">
    <source>
        <dbReference type="ARBA" id="ARBA00005817"/>
    </source>
</evidence>
<comment type="cofactor">
    <cofactor evidence="4">
        <name>FAD</name>
        <dbReference type="ChEBI" id="CHEBI:57692"/>
    </cofactor>
    <text evidence="4">Binds 1 FAD per dimer.</text>
</comment>
<dbReference type="STRING" id="1194083.BN12_440013"/>
<dbReference type="GO" id="GO:0009055">
    <property type="term" value="F:electron transfer activity"/>
    <property type="evidence" value="ECO:0007669"/>
    <property type="project" value="InterPro"/>
</dbReference>
<dbReference type="InterPro" id="IPR014729">
    <property type="entry name" value="Rossmann-like_a/b/a_fold"/>
</dbReference>
<feature type="binding site" evidence="4">
    <location>
        <begin position="234"/>
        <end position="235"/>
    </location>
    <ligand>
        <name>FAD</name>
        <dbReference type="ChEBI" id="CHEBI:57692"/>
    </ligand>
</feature>
<dbReference type="InterPro" id="IPR014731">
    <property type="entry name" value="ETF_asu_C"/>
</dbReference>
<gene>
    <name evidence="6" type="ORF">BN12_440013</name>
</gene>
<evidence type="ECO:0000313" key="7">
    <source>
        <dbReference type="Proteomes" id="UP000035721"/>
    </source>
</evidence>
<keyword evidence="4" id="KW-0285">Flavoprotein</keyword>
<proteinExistence type="inferred from homology"/>
<evidence type="ECO:0000256" key="2">
    <source>
        <dbReference type="ARBA" id="ARBA00011355"/>
    </source>
</evidence>
<dbReference type="GO" id="GO:0033539">
    <property type="term" value="P:fatty acid beta-oxidation using acyl-CoA dehydrogenase"/>
    <property type="evidence" value="ECO:0007669"/>
    <property type="project" value="TreeGrafter"/>
</dbReference>
<protein>
    <submittedName>
        <fullName evidence="6">Electron transfer flavoprotein alpha subunit</fullName>
    </submittedName>
</protein>
<comment type="subunit">
    <text evidence="2">Heterodimer of an alpha and a beta subunit.</text>
</comment>
<dbReference type="Pfam" id="PF00766">
    <property type="entry name" value="ETF_alpha"/>
    <property type="match status" value="1"/>
</dbReference>
<organism evidence="6 7">
    <name type="scientific">Nostocoides japonicum T1-X7</name>
    <dbReference type="NCBI Taxonomy" id="1194083"/>
    <lineage>
        <taxon>Bacteria</taxon>
        <taxon>Bacillati</taxon>
        <taxon>Actinomycetota</taxon>
        <taxon>Actinomycetes</taxon>
        <taxon>Micrococcales</taxon>
        <taxon>Intrasporangiaceae</taxon>
        <taxon>Nostocoides</taxon>
    </lineage>
</organism>
<dbReference type="PANTHER" id="PTHR43153">
    <property type="entry name" value="ELECTRON TRANSFER FLAVOPROTEIN ALPHA"/>
    <property type="match status" value="1"/>
</dbReference>
<dbReference type="Pfam" id="PF01012">
    <property type="entry name" value="ETF"/>
    <property type="match status" value="1"/>
</dbReference>
<dbReference type="Gene3D" id="3.40.50.620">
    <property type="entry name" value="HUPs"/>
    <property type="match status" value="1"/>
</dbReference>
<evidence type="ECO:0000256" key="3">
    <source>
        <dbReference type="ARBA" id="ARBA00025649"/>
    </source>
</evidence>
<dbReference type="SUPFAM" id="SSF52467">
    <property type="entry name" value="DHS-like NAD/FAD-binding domain"/>
    <property type="match status" value="1"/>
</dbReference>
<dbReference type="GO" id="GO:0050660">
    <property type="term" value="F:flavin adenine dinucleotide binding"/>
    <property type="evidence" value="ECO:0007669"/>
    <property type="project" value="InterPro"/>
</dbReference>